<evidence type="ECO:0000313" key="4">
    <source>
        <dbReference type="EMBL" id="KYH34404.1"/>
    </source>
</evidence>
<evidence type="ECO:0000313" key="5">
    <source>
        <dbReference type="Proteomes" id="UP000075531"/>
    </source>
</evidence>
<dbReference type="OrthoDB" id="9810278at2"/>
<comment type="cofactor">
    <cofactor evidence="1">
        <name>[4Fe-4S] cluster</name>
        <dbReference type="ChEBI" id="CHEBI:49883"/>
    </cofactor>
</comment>
<dbReference type="Gene3D" id="3.40.50.11900">
    <property type="match status" value="1"/>
</dbReference>
<organism evidence="4 5">
    <name type="scientific">Clostridium tepidiprofundi DSM 19306</name>
    <dbReference type="NCBI Taxonomy" id="1121338"/>
    <lineage>
        <taxon>Bacteria</taxon>
        <taxon>Bacillati</taxon>
        <taxon>Bacillota</taxon>
        <taxon>Clostridia</taxon>
        <taxon>Eubacteriales</taxon>
        <taxon>Clostridiaceae</taxon>
        <taxon>Clostridium</taxon>
    </lineage>
</organism>
<keyword evidence="5" id="KW-1185">Reference proteome</keyword>
<keyword evidence="3" id="KW-0479">Metal-binding</keyword>
<dbReference type="GO" id="GO:0051536">
    <property type="term" value="F:iron-sulfur cluster binding"/>
    <property type="evidence" value="ECO:0007669"/>
    <property type="project" value="UniProtKB-KW"/>
</dbReference>
<dbReference type="GO" id="GO:0016836">
    <property type="term" value="F:hydro-lyase activity"/>
    <property type="evidence" value="ECO:0007669"/>
    <property type="project" value="UniProtKB-ARBA"/>
</dbReference>
<dbReference type="InterPro" id="IPR010327">
    <property type="entry name" value="FldB/FldC_alpha/beta"/>
</dbReference>
<evidence type="ECO:0000256" key="2">
    <source>
        <dbReference type="ARBA" id="ARBA00005806"/>
    </source>
</evidence>
<dbReference type="EMBL" id="LTBA01000017">
    <property type="protein sequence ID" value="KYH34404.1"/>
    <property type="molecule type" value="Genomic_DNA"/>
</dbReference>
<reference evidence="4 5" key="1">
    <citation type="submission" date="2016-02" db="EMBL/GenBank/DDBJ databases">
        <title>Genome sequence of Clostridium tepidiprofundi DSM 19306.</title>
        <authorList>
            <person name="Poehlein A."/>
            <person name="Daniel R."/>
        </authorList>
    </citation>
    <scope>NUCLEOTIDE SEQUENCE [LARGE SCALE GENOMIC DNA]</scope>
    <source>
        <strain evidence="4 5">DSM 19306</strain>
    </source>
</reference>
<dbReference type="PATRIC" id="fig|1121338.3.peg.1685"/>
<dbReference type="STRING" id="1121338.CLTEP_16370"/>
<dbReference type="PANTHER" id="PTHR30548">
    <property type="entry name" value="2-HYDROXYGLUTARYL-COA DEHYDRATASE, D-COMPONENT-RELATED"/>
    <property type="match status" value="1"/>
</dbReference>
<evidence type="ECO:0000256" key="3">
    <source>
        <dbReference type="ARBA" id="ARBA00023014"/>
    </source>
</evidence>
<protein>
    <submittedName>
        <fullName evidence="4">2-hydroxyglutaryl-CoA dehydratase, D-component</fullName>
    </submittedName>
</protein>
<proteinExistence type="inferred from homology"/>
<gene>
    <name evidence="4" type="ORF">CLTEP_16370</name>
</gene>
<comment type="similarity">
    <text evidence="2">Belongs to the FldB/FldC dehydratase alpha/beta subunit family.</text>
</comment>
<dbReference type="RefSeq" id="WP_066825194.1">
    <property type="nucleotide sequence ID" value="NZ_LTBA01000017.1"/>
</dbReference>
<evidence type="ECO:0000256" key="1">
    <source>
        <dbReference type="ARBA" id="ARBA00001966"/>
    </source>
</evidence>
<keyword evidence="3" id="KW-0411">Iron-sulfur</keyword>
<keyword evidence="3" id="KW-0408">Iron</keyword>
<sequence>MKKIGLTTTVPIEVLLAAGYEPIDLNNVFITSEDYSKYIDIAEKDGFPKSMCAWIKGIYGACIDNDIKKIVGVMEGDCSNTKALIEVFKLRGINIYPFSFPHSHKKEDIEIEIKKFINLFNVSYEEVEKVRLRLNKIREFSKEIDRLTYIDNKVSGFENHLYQVSLSDFNGNVDEFEGELKRVISDIKKREPKSMKLRLGFIGVPPMTSDIYDYVEKFDARIVYNEVQREFAFPRASKALNIYEQYYDYTYPYDIEFRIAELKRQISERKLDGIIHYTQAFCYRAAEDIILKAKLDIPILNIEGDKLNKLDARTKLRLEAFLDMLLDLKE</sequence>
<dbReference type="AlphaFoldDB" id="A0A151B3A7"/>
<dbReference type="PANTHER" id="PTHR30548:SF3">
    <property type="entry name" value="2-HYDROXYACYL-COA DEHYDRATASE"/>
    <property type="match status" value="1"/>
</dbReference>
<comment type="caution">
    <text evidence="4">The sequence shown here is derived from an EMBL/GenBank/DDBJ whole genome shotgun (WGS) entry which is preliminary data.</text>
</comment>
<dbReference type="Gene3D" id="3.40.50.11890">
    <property type="match status" value="1"/>
</dbReference>
<dbReference type="Proteomes" id="UP000075531">
    <property type="component" value="Unassembled WGS sequence"/>
</dbReference>
<accession>A0A151B3A7</accession>
<dbReference type="Pfam" id="PF06050">
    <property type="entry name" value="HGD-D"/>
    <property type="match status" value="1"/>
</dbReference>
<name>A0A151B3A7_9CLOT</name>